<dbReference type="EMBL" id="JAVDQT010000005">
    <property type="protein sequence ID" value="MDR6433454.1"/>
    <property type="molecule type" value="Genomic_DNA"/>
</dbReference>
<gene>
    <name evidence="2" type="ORF">J2782_003200</name>
</gene>
<dbReference type="EC" id="3.1.-.-" evidence="2"/>
<dbReference type="CDD" id="cd09871">
    <property type="entry name" value="PIN_MtVapC28-VapC30-like"/>
    <property type="match status" value="1"/>
</dbReference>
<evidence type="ECO:0000313" key="3">
    <source>
        <dbReference type="Proteomes" id="UP001184614"/>
    </source>
</evidence>
<accession>A0ABU1MBM9</accession>
<dbReference type="SUPFAM" id="SSF88723">
    <property type="entry name" value="PIN domain-like"/>
    <property type="match status" value="1"/>
</dbReference>
<dbReference type="RefSeq" id="WP_310014280.1">
    <property type="nucleotide sequence ID" value="NZ_JAVDQT010000005.1"/>
</dbReference>
<evidence type="ECO:0000313" key="2">
    <source>
        <dbReference type="EMBL" id="MDR6433454.1"/>
    </source>
</evidence>
<dbReference type="InterPro" id="IPR029060">
    <property type="entry name" value="PIN-like_dom_sf"/>
</dbReference>
<dbReference type="Gene3D" id="3.40.50.1010">
    <property type="entry name" value="5'-nuclease"/>
    <property type="match status" value="1"/>
</dbReference>
<dbReference type="Proteomes" id="UP001184614">
    <property type="component" value="Unassembled WGS sequence"/>
</dbReference>
<dbReference type="InterPro" id="IPR002716">
    <property type="entry name" value="PIN_dom"/>
</dbReference>
<evidence type="ECO:0000259" key="1">
    <source>
        <dbReference type="Pfam" id="PF01850"/>
    </source>
</evidence>
<protein>
    <submittedName>
        <fullName evidence="2">Ribonuclease VapC</fullName>
        <ecNumber evidence="2">3.1.-.-</ecNumber>
    </submittedName>
</protein>
<proteinExistence type="predicted"/>
<dbReference type="Pfam" id="PF01850">
    <property type="entry name" value="PIN"/>
    <property type="match status" value="1"/>
</dbReference>
<keyword evidence="2" id="KW-0378">Hydrolase</keyword>
<name>A0ABU1MBM9_9HYPH</name>
<dbReference type="GO" id="GO:0016787">
    <property type="term" value="F:hydrolase activity"/>
    <property type="evidence" value="ECO:0007669"/>
    <property type="project" value="UniProtKB-KW"/>
</dbReference>
<comment type="caution">
    <text evidence="2">The sequence shown here is derived from an EMBL/GenBank/DDBJ whole genome shotgun (WGS) entry which is preliminary data.</text>
</comment>
<keyword evidence="3" id="KW-1185">Reference proteome</keyword>
<organism evidence="2 3">
    <name type="scientific">Brucella pseudogrignonensis</name>
    <dbReference type="NCBI Taxonomy" id="419475"/>
    <lineage>
        <taxon>Bacteria</taxon>
        <taxon>Pseudomonadati</taxon>
        <taxon>Pseudomonadota</taxon>
        <taxon>Alphaproteobacteria</taxon>
        <taxon>Hyphomicrobiales</taxon>
        <taxon>Brucellaceae</taxon>
        <taxon>Brucella/Ochrobactrum group</taxon>
        <taxon>Brucella</taxon>
    </lineage>
</organism>
<sequence length="145" mass="15512">MFLDASAIVAILTGEEDGGYFLAKIEASKKPIYVSALSIFEAVITIARKESVSHNGANAPTPPAMIEQSQTDVTEFLSIIGAKELPINGSLHKVAIAAASEYGRFVAHPAQLNFGDCFTYACATANHLPLLFKGNDFVHTDIERA</sequence>
<reference evidence="2 3" key="1">
    <citation type="submission" date="2023-07" db="EMBL/GenBank/DDBJ databases">
        <title>Sorghum-associated microbial communities from plants grown in Nebraska, USA.</title>
        <authorList>
            <person name="Schachtman D."/>
        </authorList>
    </citation>
    <scope>NUCLEOTIDE SEQUENCE [LARGE SCALE GENOMIC DNA]</scope>
    <source>
        <strain evidence="2 3">DS1730</strain>
    </source>
</reference>
<feature type="domain" description="PIN" evidence="1">
    <location>
        <begin position="1"/>
        <end position="141"/>
    </location>
</feature>